<evidence type="ECO:0000256" key="8">
    <source>
        <dbReference type="SAM" id="MobiDB-lite"/>
    </source>
</evidence>
<dbReference type="Gene3D" id="3.30.1490.480">
    <property type="entry name" value="Endolytic murein transglycosylase"/>
    <property type="match status" value="1"/>
</dbReference>
<feature type="site" description="Important for catalytic activity" evidence="7">
    <location>
        <position position="779"/>
    </location>
</feature>
<dbReference type="Proteomes" id="UP001432401">
    <property type="component" value="Unassembled WGS sequence"/>
</dbReference>
<comment type="catalytic activity">
    <reaction evidence="7">
        <text>a peptidoglycan chain = a peptidoglycan chain with N-acetyl-1,6-anhydromuramyl-[peptide] at the reducing end + a peptidoglycan chain with N-acetylglucosamine at the non-reducing end.</text>
        <dbReference type="EC" id="4.2.2.29"/>
    </reaction>
</comment>
<dbReference type="PANTHER" id="PTHR30518:SF2">
    <property type="entry name" value="ENDOLYTIC MUREIN TRANSGLYCOSYLASE"/>
    <property type="match status" value="1"/>
</dbReference>
<evidence type="ECO:0000256" key="4">
    <source>
        <dbReference type="ARBA" id="ARBA00023136"/>
    </source>
</evidence>
<keyword evidence="6 7" id="KW-0961">Cell wall biogenesis/degradation</keyword>
<name>A0ABV1ZT64_9ACTN</name>
<comment type="similarity">
    <text evidence="7">Belongs to the transglycosylase MltG family.</text>
</comment>
<feature type="compositionally biased region" description="Low complexity" evidence="8">
    <location>
        <begin position="118"/>
        <end position="140"/>
    </location>
</feature>
<keyword evidence="3 7" id="KW-1133">Transmembrane helix</keyword>
<evidence type="ECO:0000256" key="7">
    <source>
        <dbReference type="HAMAP-Rule" id="MF_02065"/>
    </source>
</evidence>
<dbReference type="Pfam" id="PF02618">
    <property type="entry name" value="YceG"/>
    <property type="match status" value="1"/>
</dbReference>
<feature type="compositionally biased region" description="Acidic residues" evidence="8">
    <location>
        <begin position="442"/>
        <end position="469"/>
    </location>
</feature>
<dbReference type="HAMAP" id="MF_02065">
    <property type="entry name" value="MltG"/>
    <property type="match status" value="1"/>
</dbReference>
<feature type="compositionally biased region" description="Basic and acidic residues" evidence="8">
    <location>
        <begin position="188"/>
        <end position="205"/>
    </location>
</feature>
<evidence type="ECO:0000256" key="2">
    <source>
        <dbReference type="ARBA" id="ARBA00022692"/>
    </source>
</evidence>
<feature type="region of interest" description="Disordered" evidence="8">
    <location>
        <begin position="1"/>
        <end position="552"/>
    </location>
</feature>
<accession>A0ABV1ZT64</accession>
<evidence type="ECO:0000256" key="5">
    <source>
        <dbReference type="ARBA" id="ARBA00023239"/>
    </source>
</evidence>
<dbReference type="RefSeq" id="WP_352983337.1">
    <property type="nucleotide sequence ID" value="NZ_JBEQNA010000004.1"/>
</dbReference>
<protein>
    <recommendedName>
        <fullName evidence="7">Endolytic murein transglycosylase</fullName>
        <ecNumber evidence="7">4.2.2.29</ecNumber>
    </recommendedName>
    <alternativeName>
        <fullName evidence="7">Peptidoglycan lytic transglycosylase</fullName>
    </alternativeName>
    <alternativeName>
        <fullName evidence="7">Peptidoglycan polymerization terminase</fullName>
    </alternativeName>
</protein>
<feature type="compositionally biased region" description="Basic residues" evidence="8">
    <location>
        <begin position="426"/>
        <end position="436"/>
    </location>
</feature>
<evidence type="ECO:0000313" key="9">
    <source>
        <dbReference type="EMBL" id="MES0834109.1"/>
    </source>
</evidence>
<comment type="caution">
    <text evidence="9">The sequence shown here is derived from an EMBL/GenBank/DDBJ whole genome shotgun (WGS) entry which is preliminary data.</text>
</comment>
<organism evidence="9 10">
    <name type="scientific">Nocardiopsis tropica</name>
    <dbReference type="NCBI Taxonomy" id="109330"/>
    <lineage>
        <taxon>Bacteria</taxon>
        <taxon>Bacillati</taxon>
        <taxon>Actinomycetota</taxon>
        <taxon>Actinomycetes</taxon>
        <taxon>Streptosporangiales</taxon>
        <taxon>Nocardiopsidaceae</taxon>
        <taxon>Nocardiopsis</taxon>
    </lineage>
</organism>
<keyword evidence="10" id="KW-1185">Reference proteome</keyword>
<keyword evidence="5 7" id="KW-0456">Lyase</keyword>
<sequence>MNDRDDYPDNPYRGRNERERGYDYDPLSDPLPAQPPSRGRRARPEPPARGDAPTAPDAADPGAGTGGFRRTGNSTGEFRTHGYASRADGEYDPLSPDAPPPGRRRRAEPPAEPPPGQPRRTGAADALRGGRAARSGANRSRGADEPGTGDRAQPQDPSRAHRGPAADPTQDALAALANLGAPSAPARPADEPARPRDRAADEPPPRRGRRSQAGSEPEPRRRRGAPVDEGSADTGAMPVEEEPAGRRGRRKRGRRDDEPTGGFLDDAPEDSGAFAPEGRSRTEGPADTGALPASEPPAGRRGGRRRRGAPVDEGSADTGAMPVEEEPAGRRGRRKRGRRDDEPTGGFLDDAPEDSGAFDSGSFPGLTGSADTGAFAAVPGPTRRRGARRARAERDEEETRGAVRDPEPEEAASSGAFDEVEEAPRSRRGGRRRRRGAPVEEAPPEADAAPDGEEDADPGTDAPEEEPESEPAGRRSRRRRGVDDGDGEPAGRRSRRRRGGRRAEEPEEEVEEYEEPALADIAEAYGGGRSSRRKAKELKRARANANRRGRGRRGMSKGLMIVLVLVLILVVGGGGYVVMRTYVFPEDFSGEGSGEVVFVIENGESGSAIAGNLADQGVVASSRAFVNALDAVPEDEIGDGLVPGTYSLAEGMSGEAAVAALLDPESRLGGQVTIREGLRNEQVLQELSDRTGVPLEELQAAHEQTDELGLPDYATEGSAGYLFPATYRFDPGTEAMSMLKTMVTHHRNVTEEMELEERAEGAGYDPNEIMAMASIIQAESGKAEDMPMISRVIYNRLDIGMNLGMDSTCFYAIGEYGIALNNDQLAQCEADTSGFDTYHKSGLPPGPFVAPGEDAIEAALEPAEGDWLYFVATDPENGVTEFASTEAEFNELKARFEETWGGGE</sequence>
<evidence type="ECO:0000256" key="1">
    <source>
        <dbReference type="ARBA" id="ARBA00022475"/>
    </source>
</evidence>
<gene>
    <name evidence="7 9" type="primary">mltG</name>
    <name evidence="9" type="ORF">ABUK86_09990</name>
</gene>
<proteinExistence type="inferred from homology"/>
<reference evidence="9 10" key="1">
    <citation type="submission" date="2024-06" db="EMBL/GenBank/DDBJ databases">
        <authorList>
            <person name="Bataeva Y.V."/>
            <person name="Grigorian L.N."/>
            <person name="Solomentsev V.I."/>
        </authorList>
    </citation>
    <scope>NUCLEOTIDE SEQUENCE [LARGE SCALE GENOMIC DNA]</scope>
    <source>
        <strain evidence="10">SCPM-O-B-12605 (RCAM04882)</strain>
    </source>
</reference>
<dbReference type="PANTHER" id="PTHR30518">
    <property type="entry name" value="ENDOLYTIC MUREIN TRANSGLYCOSYLASE"/>
    <property type="match status" value="1"/>
</dbReference>
<feature type="compositionally biased region" description="Basic and acidic residues" evidence="8">
    <location>
        <begin position="1"/>
        <end position="23"/>
    </location>
</feature>
<feature type="compositionally biased region" description="Basic and acidic residues" evidence="8">
    <location>
        <begin position="390"/>
        <end position="406"/>
    </location>
</feature>
<dbReference type="InterPro" id="IPR003770">
    <property type="entry name" value="MLTG-like"/>
</dbReference>
<comment type="function">
    <text evidence="7">Functions as a peptidoglycan terminase that cleaves nascent peptidoglycan strands endolytically to terminate their elongation.</text>
</comment>
<dbReference type="EMBL" id="JBEQNB010000005">
    <property type="protein sequence ID" value="MES0834109.1"/>
    <property type="molecule type" value="Genomic_DNA"/>
</dbReference>
<keyword evidence="2 7" id="KW-0812">Transmembrane</keyword>
<evidence type="ECO:0000256" key="6">
    <source>
        <dbReference type="ARBA" id="ARBA00023316"/>
    </source>
</evidence>
<evidence type="ECO:0000313" key="10">
    <source>
        <dbReference type="Proteomes" id="UP001432401"/>
    </source>
</evidence>
<feature type="compositionally biased region" description="Low complexity" evidence="8">
    <location>
        <begin position="49"/>
        <end position="62"/>
    </location>
</feature>
<feature type="compositionally biased region" description="Acidic residues" evidence="8">
    <location>
        <begin position="505"/>
        <end position="517"/>
    </location>
</feature>
<comment type="subcellular location">
    <subcellularLocation>
        <location evidence="7">Cell membrane</location>
        <topology evidence="7">Single-pass membrane protein</topology>
    </subcellularLocation>
</comment>
<keyword evidence="4 7" id="KW-0472">Membrane</keyword>
<feature type="compositionally biased region" description="Basic residues" evidence="8">
    <location>
        <begin position="530"/>
        <end position="552"/>
    </location>
</feature>
<feature type="transmembrane region" description="Helical" evidence="7">
    <location>
        <begin position="558"/>
        <end position="579"/>
    </location>
</feature>
<keyword evidence="1 7" id="KW-1003">Cell membrane</keyword>
<evidence type="ECO:0000256" key="3">
    <source>
        <dbReference type="ARBA" id="ARBA00022989"/>
    </source>
</evidence>
<dbReference type="EC" id="4.2.2.29" evidence="7"/>
<dbReference type="NCBIfam" id="TIGR00247">
    <property type="entry name" value="endolytic transglycosylase MltG"/>
    <property type="match status" value="1"/>
</dbReference>